<dbReference type="InterPro" id="IPR020846">
    <property type="entry name" value="MFS_dom"/>
</dbReference>
<dbReference type="InterPro" id="IPR011701">
    <property type="entry name" value="MFS"/>
</dbReference>
<feature type="transmembrane region" description="Helical" evidence="7">
    <location>
        <begin position="162"/>
        <end position="181"/>
    </location>
</feature>
<dbReference type="Pfam" id="PF07690">
    <property type="entry name" value="MFS_1"/>
    <property type="match status" value="2"/>
</dbReference>
<evidence type="ECO:0000313" key="9">
    <source>
        <dbReference type="EMBL" id="CAA9564316.1"/>
    </source>
</evidence>
<accession>A0A6J4UYG9</accession>
<dbReference type="CDD" id="cd17325">
    <property type="entry name" value="MFS_MdtG_SLC18_like"/>
    <property type="match status" value="1"/>
</dbReference>
<dbReference type="PROSITE" id="PS50850">
    <property type="entry name" value="MFS"/>
    <property type="match status" value="1"/>
</dbReference>
<dbReference type="GO" id="GO:0005886">
    <property type="term" value="C:plasma membrane"/>
    <property type="evidence" value="ECO:0007669"/>
    <property type="project" value="UniProtKB-SubCell"/>
</dbReference>
<keyword evidence="3" id="KW-1003">Cell membrane</keyword>
<evidence type="ECO:0000256" key="4">
    <source>
        <dbReference type="ARBA" id="ARBA00022692"/>
    </source>
</evidence>
<dbReference type="EMBL" id="CADCWJ010000409">
    <property type="protein sequence ID" value="CAA9564316.1"/>
    <property type="molecule type" value="Genomic_DNA"/>
</dbReference>
<sequence length="412" mass="42033">MRRSALVLPVYLPTALLALAQGLLLATLPFHADSLGVSLTFVSVIVSAAAIGTLVTDVPAGALLFRIGLRRSMLLGASLVVVGTLSLALPLNPGQVVSVRVLAGIGTALWGLSRHAYIAQTVDISNRGRSIAVFGGINRIGVFGGPAIGGAIATVASTTASFLVAGLMGLLALGAAMAFIPDDHGQAMERRGTGRKRWDLVGKTLRTHSTDLVAAAIAQLFAQMIRQGRQLLIPLVGARQLGLNPAEVGTIMTVSAVVDMSMFFPAGVLMDRFGRKFASVPSFAVMALGIGMVPFAGSFGGLMIAGLVIGLGNGLGSGSMMTLGADLAPKGATGEFLGIWRLIGDIGMVAGPLAVGIIASQVGLTGSAIALMIAGLLASATLLFLVKETRVSESHRRPLTSATAELPPSPGD</sequence>
<dbReference type="InterPro" id="IPR005829">
    <property type="entry name" value="Sugar_transporter_CS"/>
</dbReference>
<organism evidence="9">
    <name type="scientific">uncultured Thermomicrobiales bacterium</name>
    <dbReference type="NCBI Taxonomy" id="1645740"/>
    <lineage>
        <taxon>Bacteria</taxon>
        <taxon>Pseudomonadati</taxon>
        <taxon>Thermomicrobiota</taxon>
        <taxon>Thermomicrobia</taxon>
        <taxon>Thermomicrobiales</taxon>
        <taxon>environmental samples</taxon>
    </lineage>
</organism>
<proteinExistence type="predicted"/>
<dbReference type="PANTHER" id="PTHR23517">
    <property type="entry name" value="RESISTANCE PROTEIN MDTM, PUTATIVE-RELATED-RELATED"/>
    <property type="match status" value="1"/>
</dbReference>
<gene>
    <name evidence="9" type="ORF">AVDCRST_MAG87-1828</name>
</gene>
<reference evidence="9" key="1">
    <citation type="submission" date="2020-02" db="EMBL/GenBank/DDBJ databases">
        <authorList>
            <person name="Meier V. D."/>
        </authorList>
    </citation>
    <scope>NUCLEOTIDE SEQUENCE</scope>
    <source>
        <strain evidence="9">AVDCRST_MAG87</strain>
    </source>
</reference>
<dbReference type="GO" id="GO:0022857">
    <property type="term" value="F:transmembrane transporter activity"/>
    <property type="evidence" value="ECO:0007669"/>
    <property type="project" value="InterPro"/>
</dbReference>
<name>A0A6J4UYG9_9BACT</name>
<dbReference type="Gene3D" id="1.20.1250.20">
    <property type="entry name" value="MFS general substrate transporter like domains"/>
    <property type="match status" value="2"/>
</dbReference>
<keyword evidence="2" id="KW-0813">Transport</keyword>
<comment type="subcellular location">
    <subcellularLocation>
        <location evidence="1">Cell membrane</location>
        <topology evidence="1">Multi-pass membrane protein</topology>
    </subcellularLocation>
</comment>
<feature type="transmembrane region" description="Helical" evidence="7">
    <location>
        <begin position="44"/>
        <end position="65"/>
    </location>
</feature>
<protein>
    <submittedName>
        <fullName evidence="9">Uncharacterized MFS-type transporter</fullName>
    </submittedName>
</protein>
<feature type="transmembrane region" description="Helical" evidence="7">
    <location>
        <begin position="97"/>
        <end position="119"/>
    </location>
</feature>
<evidence type="ECO:0000256" key="5">
    <source>
        <dbReference type="ARBA" id="ARBA00022989"/>
    </source>
</evidence>
<evidence type="ECO:0000256" key="1">
    <source>
        <dbReference type="ARBA" id="ARBA00004651"/>
    </source>
</evidence>
<feature type="transmembrane region" description="Helical" evidence="7">
    <location>
        <begin position="339"/>
        <end position="359"/>
    </location>
</feature>
<evidence type="ECO:0000256" key="3">
    <source>
        <dbReference type="ARBA" id="ARBA00022475"/>
    </source>
</evidence>
<dbReference type="InterPro" id="IPR036259">
    <property type="entry name" value="MFS_trans_sf"/>
</dbReference>
<evidence type="ECO:0000256" key="6">
    <source>
        <dbReference type="ARBA" id="ARBA00023136"/>
    </source>
</evidence>
<dbReference type="InterPro" id="IPR050171">
    <property type="entry name" value="MFS_Transporters"/>
</dbReference>
<dbReference type="AlphaFoldDB" id="A0A6J4UYG9"/>
<keyword evidence="5 7" id="KW-1133">Transmembrane helix</keyword>
<feature type="transmembrane region" description="Helical" evidence="7">
    <location>
        <begin position="277"/>
        <end position="296"/>
    </location>
</feature>
<evidence type="ECO:0000259" key="8">
    <source>
        <dbReference type="PROSITE" id="PS50850"/>
    </source>
</evidence>
<evidence type="ECO:0000256" key="2">
    <source>
        <dbReference type="ARBA" id="ARBA00022448"/>
    </source>
</evidence>
<keyword evidence="6 7" id="KW-0472">Membrane</keyword>
<feature type="transmembrane region" description="Helical" evidence="7">
    <location>
        <begin position="302"/>
        <end position="327"/>
    </location>
</feature>
<dbReference type="PANTHER" id="PTHR23517:SF3">
    <property type="entry name" value="INTEGRAL MEMBRANE TRANSPORT PROTEIN"/>
    <property type="match status" value="1"/>
</dbReference>
<feature type="transmembrane region" description="Helical" evidence="7">
    <location>
        <begin position="365"/>
        <end position="386"/>
    </location>
</feature>
<keyword evidence="4 7" id="KW-0812">Transmembrane</keyword>
<feature type="transmembrane region" description="Helical" evidence="7">
    <location>
        <begin position="131"/>
        <end position="156"/>
    </location>
</feature>
<evidence type="ECO:0000256" key="7">
    <source>
        <dbReference type="SAM" id="Phobius"/>
    </source>
</evidence>
<dbReference type="PROSITE" id="PS00216">
    <property type="entry name" value="SUGAR_TRANSPORT_1"/>
    <property type="match status" value="1"/>
</dbReference>
<feature type="domain" description="Major facilitator superfamily (MFS) profile" evidence="8">
    <location>
        <begin position="6"/>
        <end position="390"/>
    </location>
</feature>
<dbReference type="SUPFAM" id="SSF103473">
    <property type="entry name" value="MFS general substrate transporter"/>
    <property type="match status" value="1"/>
</dbReference>
<feature type="transmembrane region" description="Helical" evidence="7">
    <location>
        <begin position="72"/>
        <end position="91"/>
    </location>
</feature>